<organism evidence="6 7">
    <name type="scientific">Karstenula rhodostoma CBS 690.94</name>
    <dbReference type="NCBI Taxonomy" id="1392251"/>
    <lineage>
        <taxon>Eukaryota</taxon>
        <taxon>Fungi</taxon>
        <taxon>Dikarya</taxon>
        <taxon>Ascomycota</taxon>
        <taxon>Pezizomycotina</taxon>
        <taxon>Dothideomycetes</taxon>
        <taxon>Pleosporomycetidae</taxon>
        <taxon>Pleosporales</taxon>
        <taxon>Massarineae</taxon>
        <taxon>Didymosphaeriaceae</taxon>
        <taxon>Karstenula</taxon>
    </lineage>
</organism>
<evidence type="ECO:0000256" key="1">
    <source>
        <dbReference type="ARBA" id="ARBA00022630"/>
    </source>
</evidence>
<dbReference type="OrthoDB" id="16820at2759"/>
<dbReference type="Pfam" id="PF22607">
    <property type="entry name" value="FAD_binding-like"/>
    <property type="match status" value="1"/>
</dbReference>
<evidence type="ECO:0000313" key="6">
    <source>
        <dbReference type="EMBL" id="KAF2449696.1"/>
    </source>
</evidence>
<feature type="domain" description="2,6-dihydroxypyridine 3-monooxygenase substrate binding" evidence="5">
    <location>
        <begin position="94"/>
        <end position="223"/>
    </location>
</feature>
<dbReference type="InterPro" id="IPR002938">
    <property type="entry name" value="FAD-bd"/>
</dbReference>
<protein>
    <recommendedName>
        <fullName evidence="8">FAD-binding domain-containing protein</fullName>
    </recommendedName>
</protein>
<keyword evidence="1" id="KW-0285">Flavoprotein</keyword>
<dbReference type="Gene3D" id="3.30.9.60">
    <property type="match status" value="1"/>
</dbReference>
<dbReference type="EMBL" id="MU001494">
    <property type="protein sequence ID" value="KAF2449696.1"/>
    <property type="molecule type" value="Genomic_DNA"/>
</dbReference>
<dbReference type="AlphaFoldDB" id="A0A9P4PVT1"/>
<keyword evidence="2" id="KW-0274">FAD</keyword>
<keyword evidence="3" id="KW-0560">Oxidoreductase</keyword>
<accession>A0A9P4PVT1</accession>
<evidence type="ECO:0000259" key="5">
    <source>
        <dbReference type="Pfam" id="PF22607"/>
    </source>
</evidence>
<sequence>MKIPPREPLRLTTWKTVYDMFLACLLEDSENPRAKYRTGYLVQNVSEEREKICVTYYNGNDATQGVVEADIVIAADGAHSTIRNKIDPGMSPKYAGYVSWRGRVPESALSASTLKALRNRCVIHRVDGGYQISYYVPAGTNSARAGERDFVFIWYDTLPEGSPEFEQTMTDVDGKIHNTTVPRGKIIPEVWRHLLDRNSTAGNPTFIELVGKIREPFVSAIRDFQGSKAVFLHGKLLL</sequence>
<keyword evidence="7" id="KW-1185">Reference proteome</keyword>
<feature type="domain" description="FAD-binding" evidence="4">
    <location>
        <begin position="24"/>
        <end position="90"/>
    </location>
</feature>
<evidence type="ECO:0000259" key="4">
    <source>
        <dbReference type="Pfam" id="PF01494"/>
    </source>
</evidence>
<dbReference type="Pfam" id="PF01494">
    <property type="entry name" value="FAD_binding_3"/>
    <property type="match status" value="1"/>
</dbReference>
<evidence type="ECO:0000313" key="7">
    <source>
        <dbReference type="Proteomes" id="UP000799764"/>
    </source>
</evidence>
<dbReference type="SUPFAM" id="SSF51905">
    <property type="entry name" value="FAD/NAD(P)-binding domain"/>
    <property type="match status" value="1"/>
</dbReference>
<evidence type="ECO:0000256" key="2">
    <source>
        <dbReference type="ARBA" id="ARBA00022827"/>
    </source>
</evidence>
<name>A0A9P4PVT1_9PLEO</name>
<comment type="caution">
    <text evidence="6">The sequence shown here is derived from an EMBL/GenBank/DDBJ whole genome shotgun (WGS) entry which is preliminary data.</text>
</comment>
<evidence type="ECO:0000256" key="3">
    <source>
        <dbReference type="ARBA" id="ARBA00023002"/>
    </source>
</evidence>
<proteinExistence type="predicted"/>
<dbReference type="InterPro" id="IPR054707">
    <property type="entry name" value="DhpH_subs-bd"/>
</dbReference>
<evidence type="ECO:0008006" key="8">
    <source>
        <dbReference type="Google" id="ProtNLM"/>
    </source>
</evidence>
<dbReference type="InterPro" id="IPR053212">
    <property type="entry name" value="DHP_3-monooxygenase"/>
</dbReference>
<dbReference type="PANTHER" id="PTHR47469">
    <property type="entry name" value="MONOOXYGENASE-LIKE"/>
    <property type="match status" value="1"/>
</dbReference>
<dbReference type="InterPro" id="IPR036188">
    <property type="entry name" value="FAD/NAD-bd_sf"/>
</dbReference>
<reference evidence="6" key="1">
    <citation type="journal article" date="2020" name="Stud. Mycol.">
        <title>101 Dothideomycetes genomes: a test case for predicting lifestyles and emergence of pathogens.</title>
        <authorList>
            <person name="Haridas S."/>
            <person name="Albert R."/>
            <person name="Binder M."/>
            <person name="Bloem J."/>
            <person name="Labutti K."/>
            <person name="Salamov A."/>
            <person name="Andreopoulos B."/>
            <person name="Baker S."/>
            <person name="Barry K."/>
            <person name="Bills G."/>
            <person name="Bluhm B."/>
            <person name="Cannon C."/>
            <person name="Castanera R."/>
            <person name="Culley D."/>
            <person name="Daum C."/>
            <person name="Ezra D."/>
            <person name="Gonzalez J."/>
            <person name="Henrissat B."/>
            <person name="Kuo A."/>
            <person name="Liang C."/>
            <person name="Lipzen A."/>
            <person name="Lutzoni F."/>
            <person name="Magnuson J."/>
            <person name="Mondo S."/>
            <person name="Nolan M."/>
            <person name="Ohm R."/>
            <person name="Pangilinan J."/>
            <person name="Park H.-J."/>
            <person name="Ramirez L."/>
            <person name="Alfaro M."/>
            <person name="Sun H."/>
            <person name="Tritt A."/>
            <person name="Yoshinaga Y."/>
            <person name="Zwiers L.-H."/>
            <person name="Turgeon B."/>
            <person name="Goodwin S."/>
            <person name="Spatafora J."/>
            <person name="Crous P."/>
            <person name="Grigoriev I."/>
        </authorList>
    </citation>
    <scope>NUCLEOTIDE SEQUENCE</scope>
    <source>
        <strain evidence="6">CBS 690.94</strain>
    </source>
</reference>
<dbReference type="SUPFAM" id="SSF54373">
    <property type="entry name" value="FAD-linked reductases, C-terminal domain"/>
    <property type="match status" value="1"/>
</dbReference>
<dbReference type="GO" id="GO:0016491">
    <property type="term" value="F:oxidoreductase activity"/>
    <property type="evidence" value="ECO:0007669"/>
    <property type="project" value="UniProtKB-KW"/>
</dbReference>
<dbReference type="PANTHER" id="PTHR47469:SF2">
    <property type="entry name" value="OS06G0597600 PROTEIN"/>
    <property type="match status" value="1"/>
</dbReference>
<dbReference type="GO" id="GO:0071949">
    <property type="term" value="F:FAD binding"/>
    <property type="evidence" value="ECO:0007669"/>
    <property type="project" value="InterPro"/>
</dbReference>
<gene>
    <name evidence="6" type="ORF">P171DRAFT_517362</name>
</gene>
<dbReference type="Proteomes" id="UP000799764">
    <property type="component" value="Unassembled WGS sequence"/>
</dbReference>